<accession>A0A3S1A2Q9</accession>
<organism evidence="2 3">
    <name type="scientific">Chlorogloeopsis fritschii PCC 6912</name>
    <dbReference type="NCBI Taxonomy" id="211165"/>
    <lineage>
        <taxon>Bacteria</taxon>
        <taxon>Bacillati</taxon>
        <taxon>Cyanobacteriota</taxon>
        <taxon>Cyanophyceae</taxon>
        <taxon>Nostocales</taxon>
        <taxon>Chlorogloeopsidaceae</taxon>
        <taxon>Chlorogloeopsis</taxon>
    </lineage>
</organism>
<dbReference type="EMBL" id="RSCJ01000005">
    <property type="protein sequence ID" value="RUR84196.1"/>
    <property type="molecule type" value="Genomic_DNA"/>
</dbReference>
<dbReference type="AlphaFoldDB" id="A0A3S1A2Q9"/>
<name>A0A3S1A2Q9_CHLFR</name>
<protein>
    <recommendedName>
        <fullName evidence="4">Menaquinone-specific isochorismate synthase</fullName>
    </recommendedName>
</protein>
<proteinExistence type="predicted"/>
<sequence>MTNNTKQNGILQAILEFPQKIIRYVSSAAVRIFSPRDDNYPETGVQPFEGEPPKKKDY</sequence>
<gene>
    <name evidence="2" type="ORF">PCC6912_17900</name>
</gene>
<dbReference type="STRING" id="211165.GCA_000317285_00670"/>
<reference evidence="2 3" key="1">
    <citation type="journal article" date="2019" name="Genome Biol. Evol.">
        <title>Day and night: Metabolic profiles and evolutionary relationships of six axenic non-marine cyanobacteria.</title>
        <authorList>
            <person name="Will S.E."/>
            <person name="Henke P."/>
            <person name="Boedeker C."/>
            <person name="Huang S."/>
            <person name="Brinkmann H."/>
            <person name="Rohde M."/>
            <person name="Jarek M."/>
            <person name="Friedl T."/>
            <person name="Seufert S."/>
            <person name="Schumacher M."/>
            <person name="Overmann J."/>
            <person name="Neumann-Schaal M."/>
            <person name="Petersen J."/>
        </authorList>
    </citation>
    <scope>NUCLEOTIDE SEQUENCE [LARGE SCALE GENOMIC DNA]</scope>
    <source>
        <strain evidence="2 3">PCC 6912</strain>
    </source>
</reference>
<dbReference type="RefSeq" id="WP_016873242.1">
    <property type="nucleotide sequence ID" value="NZ_AJLN01000040.1"/>
</dbReference>
<evidence type="ECO:0000256" key="1">
    <source>
        <dbReference type="SAM" id="MobiDB-lite"/>
    </source>
</evidence>
<dbReference type="Proteomes" id="UP000268857">
    <property type="component" value="Unassembled WGS sequence"/>
</dbReference>
<evidence type="ECO:0000313" key="2">
    <source>
        <dbReference type="EMBL" id="RUR84196.1"/>
    </source>
</evidence>
<evidence type="ECO:0000313" key="3">
    <source>
        <dbReference type="Proteomes" id="UP000268857"/>
    </source>
</evidence>
<comment type="caution">
    <text evidence="2">The sequence shown here is derived from an EMBL/GenBank/DDBJ whole genome shotgun (WGS) entry which is preliminary data.</text>
</comment>
<feature type="region of interest" description="Disordered" evidence="1">
    <location>
        <begin position="35"/>
        <end position="58"/>
    </location>
</feature>
<keyword evidence="3" id="KW-1185">Reference proteome</keyword>
<evidence type="ECO:0008006" key="4">
    <source>
        <dbReference type="Google" id="ProtNLM"/>
    </source>
</evidence>